<evidence type="ECO:0000313" key="2">
    <source>
        <dbReference type="Proteomes" id="UP001626550"/>
    </source>
</evidence>
<dbReference type="Proteomes" id="UP001626550">
    <property type="component" value="Unassembled WGS sequence"/>
</dbReference>
<accession>A0ABD2Q1D3</accession>
<evidence type="ECO:0000313" key="1">
    <source>
        <dbReference type="EMBL" id="KAL3313173.1"/>
    </source>
</evidence>
<protein>
    <submittedName>
        <fullName evidence="1">Uncharacterized protein</fullName>
    </submittedName>
</protein>
<name>A0ABD2Q1D3_9PLAT</name>
<dbReference type="EMBL" id="JBJKFK010001412">
    <property type="protein sequence ID" value="KAL3313173.1"/>
    <property type="molecule type" value="Genomic_DNA"/>
</dbReference>
<keyword evidence="2" id="KW-1185">Reference proteome</keyword>
<feature type="non-terminal residue" evidence="1">
    <location>
        <position position="1"/>
    </location>
</feature>
<comment type="caution">
    <text evidence="1">The sequence shown here is derived from an EMBL/GenBank/DDBJ whole genome shotgun (WGS) entry which is preliminary data.</text>
</comment>
<reference evidence="1 2" key="1">
    <citation type="submission" date="2024-11" db="EMBL/GenBank/DDBJ databases">
        <title>Adaptive evolution of stress response genes in parasites aligns with host niche diversity.</title>
        <authorList>
            <person name="Hahn C."/>
            <person name="Resl P."/>
        </authorList>
    </citation>
    <scope>NUCLEOTIDE SEQUENCE [LARGE SCALE GENOMIC DNA]</scope>
    <source>
        <strain evidence="1">EGGRZ-B1_66</strain>
        <tissue evidence="1">Body</tissue>
    </source>
</reference>
<organism evidence="1 2">
    <name type="scientific">Cichlidogyrus casuarinus</name>
    <dbReference type="NCBI Taxonomy" id="1844966"/>
    <lineage>
        <taxon>Eukaryota</taxon>
        <taxon>Metazoa</taxon>
        <taxon>Spiralia</taxon>
        <taxon>Lophotrochozoa</taxon>
        <taxon>Platyhelminthes</taxon>
        <taxon>Monogenea</taxon>
        <taxon>Monopisthocotylea</taxon>
        <taxon>Dactylogyridea</taxon>
        <taxon>Ancyrocephalidae</taxon>
        <taxon>Cichlidogyrus</taxon>
    </lineage>
</organism>
<gene>
    <name evidence="1" type="ORF">Ciccas_008228</name>
</gene>
<sequence length="220" mass="25234">PDLYQYQIMVEDPRVINFEKYVIDVLTQANIDQLSDSAAEGVDDLSELEDLFTKRPQKIPKTTTVTYVRLLFDFLNQGSALDRLQIVDFFNSIRYKLLLDTECQEIAQQYSKNLASTLQNYVNLGYDVGALAGQDYQTQYTALVNTVKSETLTKPEYPCSCCCKYCDDSKLQKNQLLWKLLCAFTGLYTWVHYAALVPLRFMPNGIPYIVPTKRYPPTGQ</sequence>
<proteinExistence type="predicted"/>
<dbReference type="AlphaFoldDB" id="A0ABD2Q1D3"/>